<dbReference type="Gene3D" id="3.90.1150.10">
    <property type="entry name" value="Aspartate Aminotransferase, domain 1"/>
    <property type="match status" value="1"/>
</dbReference>
<dbReference type="InterPro" id="IPR015424">
    <property type="entry name" value="PyrdxlP-dep_Trfase"/>
</dbReference>
<evidence type="ECO:0000313" key="4">
    <source>
        <dbReference type="EMBL" id="MBU3806666.1"/>
    </source>
</evidence>
<reference evidence="4" key="2">
    <citation type="submission" date="2021-04" db="EMBL/GenBank/DDBJ databases">
        <authorList>
            <person name="Gilroy R."/>
        </authorList>
    </citation>
    <scope>NUCLEOTIDE SEQUENCE</scope>
    <source>
        <strain evidence="4">B5_2728</strain>
    </source>
</reference>
<dbReference type="AlphaFoldDB" id="A0A948WT38"/>
<comment type="cofactor">
    <cofactor evidence="1">
        <name>pyridoxal 5'-phosphate</name>
        <dbReference type="ChEBI" id="CHEBI:597326"/>
    </cofactor>
</comment>
<dbReference type="InterPro" id="IPR015422">
    <property type="entry name" value="PyrdxlP-dep_Trfase_small"/>
</dbReference>
<evidence type="ECO:0000259" key="3">
    <source>
        <dbReference type="Pfam" id="PF00266"/>
    </source>
</evidence>
<dbReference type="SUPFAM" id="SSF53383">
    <property type="entry name" value="PLP-dependent transferases"/>
    <property type="match status" value="1"/>
</dbReference>
<accession>A0A948WT38</accession>
<keyword evidence="2" id="KW-0663">Pyridoxal phosphate</keyword>
<gene>
    <name evidence="4" type="ORF">H9882_07235</name>
</gene>
<feature type="domain" description="Aminotransferase class V" evidence="3">
    <location>
        <begin position="8"/>
        <end position="374"/>
    </location>
</feature>
<evidence type="ECO:0000313" key="5">
    <source>
        <dbReference type="Proteomes" id="UP000713596"/>
    </source>
</evidence>
<dbReference type="Pfam" id="PF00266">
    <property type="entry name" value="Aminotran_5"/>
    <property type="match status" value="1"/>
</dbReference>
<dbReference type="GO" id="GO:0003824">
    <property type="term" value="F:catalytic activity"/>
    <property type="evidence" value="ECO:0007669"/>
    <property type="project" value="UniProtKB-ARBA"/>
</dbReference>
<comment type="caution">
    <text evidence="4">The sequence shown here is derived from an EMBL/GenBank/DDBJ whole genome shotgun (WGS) entry which is preliminary data.</text>
</comment>
<proteinExistence type="predicted"/>
<dbReference type="InterPro" id="IPR000192">
    <property type="entry name" value="Aminotrans_V_dom"/>
</dbReference>
<dbReference type="EMBL" id="JAHLFP010000063">
    <property type="protein sequence ID" value="MBU3806666.1"/>
    <property type="molecule type" value="Genomic_DNA"/>
</dbReference>
<name>A0A948WT38_9FIRM</name>
<dbReference type="InterPro" id="IPR015421">
    <property type="entry name" value="PyrdxlP-dep_Trfase_major"/>
</dbReference>
<protein>
    <submittedName>
        <fullName evidence="4">Cysteine desulfurase</fullName>
    </submittedName>
</protein>
<dbReference type="Proteomes" id="UP000713596">
    <property type="component" value="Unassembled WGS sequence"/>
</dbReference>
<dbReference type="PANTHER" id="PTHR11601">
    <property type="entry name" value="CYSTEINE DESULFURYLASE FAMILY MEMBER"/>
    <property type="match status" value="1"/>
</dbReference>
<dbReference type="Gene3D" id="3.40.640.10">
    <property type="entry name" value="Type I PLP-dependent aspartate aminotransferase-like (Major domain)"/>
    <property type="match status" value="1"/>
</dbReference>
<organism evidence="4 5">
    <name type="scientific">Candidatus Allofournierella pullistercoris</name>
    <dbReference type="NCBI Taxonomy" id="2838597"/>
    <lineage>
        <taxon>Bacteria</taxon>
        <taxon>Bacillati</taxon>
        <taxon>Bacillota</taxon>
        <taxon>Clostridia</taxon>
        <taxon>Eubacteriales</taxon>
        <taxon>Oscillospiraceae</taxon>
        <taxon>Allofournierella</taxon>
    </lineage>
</organism>
<sequence>MLHNESLHYLDHAATTMVHPQVAQMVYDTLCQNWANPSSLYQPGYESRQLLDKARAAVAKTLGAPAQQVFFTGCGTEGNNIAIQGALKVRRSWASNVVVSGYEHPSVSAVLRQMEQDGWEIRTILPDSEGHLSIEDFVSATDKQTALVCCMQVNNEIGSVVDVNQLARRVKEKNPRTGVHVDGVQAWLRMPVSMEYIDSYTVSGHKVHAPKGIGALYLREGYHIQPPFAGGGQEKGKTAGQQQGVRPGTENLAYAVGLAKAAALGYKSSQERWNRVAGLNRQLRQGLKEIPGLVFNSPEDAVPEVLNVSTMCIKSETMLHFLEQRQIYVSSGSACSKGASSPTLQAMGASALRMDTALRISLGAENTSQDIQAVVDGIREGMQTLAKISG</sequence>
<dbReference type="PANTHER" id="PTHR11601:SF50">
    <property type="entry name" value="CYSTEINE DESULFURASE ISCS 2-RELATED"/>
    <property type="match status" value="1"/>
</dbReference>
<dbReference type="InterPro" id="IPR016454">
    <property type="entry name" value="Cysteine_dSase"/>
</dbReference>
<dbReference type="PIRSF" id="PIRSF005572">
    <property type="entry name" value="NifS"/>
    <property type="match status" value="1"/>
</dbReference>
<evidence type="ECO:0000256" key="2">
    <source>
        <dbReference type="ARBA" id="ARBA00022898"/>
    </source>
</evidence>
<reference evidence="4" key="1">
    <citation type="journal article" date="2021" name="PeerJ">
        <title>Extensive microbial diversity within the chicken gut microbiome revealed by metagenomics and culture.</title>
        <authorList>
            <person name="Gilroy R."/>
            <person name="Ravi A."/>
            <person name="Getino M."/>
            <person name="Pursley I."/>
            <person name="Horton D.L."/>
            <person name="Alikhan N.F."/>
            <person name="Baker D."/>
            <person name="Gharbi K."/>
            <person name="Hall N."/>
            <person name="Watson M."/>
            <person name="Adriaenssens E.M."/>
            <person name="Foster-Nyarko E."/>
            <person name="Jarju S."/>
            <person name="Secka A."/>
            <person name="Antonio M."/>
            <person name="Oren A."/>
            <person name="Chaudhuri R.R."/>
            <person name="La Ragione R."/>
            <person name="Hildebrand F."/>
            <person name="Pallen M.J."/>
        </authorList>
    </citation>
    <scope>NUCLEOTIDE SEQUENCE</scope>
    <source>
        <strain evidence="4">B5_2728</strain>
    </source>
</reference>
<evidence type="ECO:0000256" key="1">
    <source>
        <dbReference type="ARBA" id="ARBA00001933"/>
    </source>
</evidence>